<evidence type="ECO:0000313" key="2">
    <source>
        <dbReference type="Proteomes" id="UP000199682"/>
    </source>
</evidence>
<dbReference type="AlphaFoldDB" id="A0A1G9T936"/>
<organism evidence="1 2">
    <name type="scientific">Lentzea albidocapillata subsp. violacea</name>
    <dbReference type="NCBI Taxonomy" id="128104"/>
    <lineage>
        <taxon>Bacteria</taxon>
        <taxon>Bacillati</taxon>
        <taxon>Actinomycetota</taxon>
        <taxon>Actinomycetes</taxon>
        <taxon>Pseudonocardiales</taxon>
        <taxon>Pseudonocardiaceae</taxon>
        <taxon>Lentzea</taxon>
    </lineage>
</organism>
<name>A0A1G9T936_9PSEU</name>
<evidence type="ECO:0000313" key="1">
    <source>
        <dbReference type="EMBL" id="SDM43615.1"/>
    </source>
</evidence>
<sequence length="62" mass="6362">MNDFLMAAASATADAPNPAAVEVLAEAGLDVADEIAATLAFAPVRTANPNRTKAPIPQEVDR</sequence>
<dbReference type="Proteomes" id="UP000199682">
    <property type="component" value="Unassembled WGS sequence"/>
</dbReference>
<dbReference type="EMBL" id="FNET01000021">
    <property type="protein sequence ID" value="SDM43615.1"/>
    <property type="molecule type" value="Genomic_DNA"/>
</dbReference>
<gene>
    <name evidence="1" type="ORF">SAMN04488074_121100</name>
</gene>
<reference evidence="2" key="1">
    <citation type="submission" date="2016-10" db="EMBL/GenBank/DDBJ databases">
        <authorList>
            <person name="Varghese N."/>
            <person name="Submissions S."/>
        </authorList>
    </citation>
    <scope>NUCLEOTIDE SEQUENCE [LARGE SCALE GENOMIC DNA]</scope>
    <source>
        <strain evidence="2">DSM 44796</strain>
    </source>
</reference>
<proteinExistence type="predicted"/>
<accession>A0A1G9T936</accession>
<dbReference type="RefSeq" id="WP_143028000.1">
    <property type="nucleotide sequence ID" value="NZ_FNET01000021.1"/>
</dbReference>
<protein>
    <submittedName>
        <fullName evidence="1">Uncharacterized protein</fullName>
    </submittedName>
</protein>